<dbReference type="EMBL" id="CAJNIZ010031902">
    <property type="protein sequence ID" value="CAE7533487.1"/>
    <property type="molecule type" value="Genomic_DNA"/>
</dbReference>
<feature type="domain" description="N-acetyltransferase" evidence="2">
    <location>
        <begin position="423"/>
        <end position="572"/>
    </location>
</feature>
<accession>A0A812TRL6</accession>
<dbReference type="InterPro" id="IPR016181">
    <property type="entry name" value="Acyl_CoA_acyltransferase"/>
</dbReference>
<feature type="compositionally biased region" description="Low complexity" evidence="1">
    <location>
        <begin position="19"/>
        <end position="45"/>
    </location>
</feature>
<reference evidence="3" key="1">
    <citation type="submission" date="2021-02" db="EMBL/GenBank/DDBJ databases">
        <authorList>
            <person name="Dougan E. K."/>
            <person name="Rhodes N."/>
            <person name="Thang M."/>
            <person name="Chan C."/>
        </authorList>
    </citation>
    <scope>NUCLEOTIDE SEQUENCE</scope>
</reference>
<evidence type="ECO:0000256" key="1">
    <source>
        <dbReference type="SAM" id="MobiDB-lite"/>
    </source>
</evidence>
<protein>
    <submittedName>
        <fullName evidence="3">MshD protein</fullName>
    </submittedName>
</protein>
<proteinExistence type="predicted"/>
<evidence type="ECO:0000259" key="2">
    <source>
        <dbReference type="PROSITE" id="PS51186"/>
    </source>
</evidence>
<dbReference type="Pfam" id="PF20397">
    <property type="entry name" value="DUF6690"/>
    <property type="match status" value="1"/>
</dbReference>
<dbReference type="Pfam" id="PF00583">
    <property type="entry name" value="Acetyltransf_1"/>
    <property type="match status" value="1"/>
</dbReference>
<dbReference type="Gene3D" id="3.40.630.30">
    <property type="match status" value="1"/>
</dbReference>
<dbReference type="Proteomes" id="UP000649617">
    <property type="component" value="Unassembled WGS sequence"/>
</dbReference>
<sequence length="577" mass="62179">MLGAAVGVPYAIHNPPQDWPAWSSPPAASAPADPAAPPGAVATTPPEVPGPQYPNTGAYGSPMPLEGGGFYPVEQVLRMDVTKDWVYRNWPRKSTGLAEPGLFGVRVPLVTGTGMNDLAGSLSYYFNAAGQVDKIRFRGTTADTNRVIALAQRQYGLAWQPPRTPGEQLLQSREGGKVVGQLRTFPEPVLWTTKPHGSYGVDLEFNRPGSGRYVTNDTPKLQVPPDTTAAAAPPAEAAKAEKPPAPAATSPQLQNAKRVRVSGMLRAMPGDFTIGPCEPADLRAALTLVLRTLPADQRAPLVDSLAKLQDEPLGAFQALLVAKQGDALVAAVWGQPQPGKGCSLWPPQAESGEPSTELTSALIQRVTAIADKAGVSITQTLAEHRHGPLHRALVACGFVDLAELRYLQWRPQTHHPAPPSDAVEFAPFDERRQNRLERLVSRTYQGTLDFPELDGARNVADVLHGYKAVGEYDPTLWKYIRQGEQDVGVLLLAEHPESRQLELVYVGVAPEARGRGLGAAAVAEAQRVALDRGAQRLVLAVDARNEPAQDIYRRAGLREWARRHAYLRRNGAPPPVG</sequence>
<comment type="caution">
    <text evidence="3">The sequence shown here is derived from an EMBL/GenBank/DDBJ whole genome shotgun (WGS) entry which is preliminary data.</text>
</comment>
<feature type="region of interest" description="Disordered" evidence="1">
    <location>
        <begin position="215"/>
        <end position="255"/>
    </location>
</feature>
<keyword evidence="4" id="KW-1185">Reference proteome</keyword>
<name>A0A812TRL6_SYMPI</name>
<dbReference type="CDD" id="cd04301">
    <property type="entry name" value="NAT_SF"/>
    <property type="match status" value="1"/>
</dbReference>
<dbReference type="AlphaFoldDB" id="A0A812TRL6"/>
<dbReference type="GO" id="GO:0016747">
    <property type="term" value="F:acyltransferase activity, transferring groups other than amino-acyl groups"/>
    <property type="evidence" value="ECO:0007669"/>
    <property type="project" value="InterPro"/>
</dbReference>
<dbReference type="SUPFAM" id="SSF55729">
    <property type="entry name" value="Acyl-CoA N-acyltransferases (Nat)"/>
    <property type="match status" value="1"/>
</dbReference>
<feature type="region of interest" description="Disordered" evidence="1">
    <location>
        <begin position="19"/>
        <end position="59"/>
    </location>
</feature>
<evidence type="ECO:0000313" key="4">
    <source>
        <dbReference type="Proteomes" id="UP000649617"/>
    </source>
</evidence>
<dbReference type="PROSITE" id="PS51186">
    <property type="entry name" value="GNAT"/>
    <property type="match status" value="1"/>
</dbReference>
<dbReference type="InterPro" id="IPR046512">
    <property type="entry name" value="DUF6690"/>
</dbReference>
<dbReference type="InterPro" id="IPR000182">
    <property type="entry name" value="GNAT_dom"/>
</dbReference>
<evidence type="ECO:0000313" key="3">
    <source>
        <dbReference type="EMBL" id="CAE7533487.1"/>
    </source>
</evidence>
<dbReference type="PANTHER" id="PTHR43072">
    <property type="entry name" value="N-ACETYLTRANSFERASE"/>
    <property type="match status" value="1"/>
</dbReference>
<organism evidence="3 4">
    <name type="scientific">Symbiodinium pilosum</name>
    <name type="common">Dinoflagellate</name>
    <dbReference type="NCBI Taxonomy" id="2952"/>
    <lineage>
        <taxon>Eukaryota</taxon>
        <taxon>Sar</taxon>
        <taxon>Alveolata</taxon>
        <taxon>Dinophyceae</taxon>
        <taxon>Suessiales</taxon>
        <taxon>Symbiodiniaceae</taxon>
        <taxon>Symbiodinium</taxon>
    </lineage>
</organism>
<gene>
    <name evidence="3" type="primary">mshD</name>
    <name evidence="3" type="ORF">SPIL2461_LOCUS14073</name>
</gene>